<protein>
    <submittedName>
        <fullName evidence="3">RNA-binding protein</fullName>
    </submittedName>
</protein>
<dbReference type="PANTHER" id="PTHR13633:SF3">
    <property type="entry name" value="MITOCHONDRIAL TRANSCRIPTION RESCUE FACTOR 1"/>
    <property type="match status" value="1"/>
</dbReference>
<sequence length="251" mass="28754">MNKEELMLRKRLIELSNQAYQRDIVTFSDFLNLNELNILHTTPKDQFPVAYETYGGYDTAERQMVAFLPDALCYEYFYPMKTVIIEPLNLNFSESLTHRDYLGALMNLGIERSRMGDILIDGQRAIVFVKPEIADFIADNLTRIRHTTVQTKIQEPGDISYEPKYQQIKGTVPSVRLDTILSVAYPLSRSKLTAYIQAGKVFVNGKLITSNGCHLKEGDFISVRGLGRIMYEETIAATKKGRYMVTVRKYI</sequence>
<dbReference type="Pfam" id="PF01479">
    <property type="entry name" value="S4"/>
    <property type="match status" value="1"/>
</dbReference>
<keyword evidence="4" id="KW-1185">Reference proteome</keyword>
<evidence type="ECO:0000313" key="3">
    <source>
        <dbReference type="EMBL" id="MBC5664162.1"/>
    </source>
</evidence>
<accession>A0ABR7ES44</accession>
<proteinExistence type="predicted"/>
<dbReference type="EMBL" id="JACOOY010000002">
    <property type="protein sequence ID" value="MBC5664162.1"/>
    <property type="molecule type" value="Genomic_DNA"/>
</dbReference>
<dbReference type="Gene3D" id="3.30.70.330">
    <property type="match status" value="1"/>
</dbReference>
<feature type="domain" description="RNA-binding S4" evidence="2">
    <location>
        <begin position="175"/>
        <end position="235"/>
    </location>
</feature>
<comment type="caution">
    <text evidence="3">The sequence shown here is derived from an EMBL/GenBank/DDBJ whole genome shotgun (WGS) entry which is preliminary data.</text>
</comment>
<dbReference type="PANTHER" id="PTHR13633">
    <property type="entry name" value="MITOCHONDRIAL TRANSCRIPTION RESCUE FACTOR 1"/>
    <property type="match status" value="1"/>
</dbReference>
<dbReference type="SMART" id="SM00363">
    <property type="entry name" value="S4"/>
    <property type="match status" value="1"/>
</dbReference>
<name>A0ABR7ES44_9FIRM</name>
<reference evidence="3 4" key="1">
    <citation type="submission" date="2020-08" db="EMBL/GenBank/DDBJ databases">
        <title>Genome public.</title>
        <authorList>
            <person name="Liu C."/>
            <person name="Sun Q."/>
        </authorList>
    </citation>
    <scope>NUCLEOTIDE SEQUENCE [LARGE SCALE GENOMIC DNA]</scope>
    <source>
        <strain evidence="3 4">NSJ-36</strain>
    </source>
</reference>
<dbReference type="CDD" id="cd00165">
    <property type="entry name" value="S4"/>
    <property type="match status" value="1"/>
</dbReference>
<dbReference type="SUPFAM" id="SSF55174">
    <property type="entry name" value="Alpha-L RNA-binding motif"/>
    <property type="match status" value="1"/>
</dbReference>
<organism evidence="3 4">
    <name type="scientific">Dorea hominis</name>
    <dbReference type="NCBI Taxonomy" id="2763040"/>
    <lineage>
        <taxon>Bacteria</taxon>
        <taxon>Bacillati</taxon>
        <taxon>Bacillota</taxon>
        <taxon>Clostridia</taxon>
        <taxon>Lachnospirales</taxon>
        <taxon>Lachnospiraceae</taxon>
        <taxon>Dorea</taxon>
    </lineage>
</organism>
<dbReference type="RefSeq" id="WP_118287872.1">
    <property type="nucleotide sequence ID" value="NZ_JACOOY010000002.1"/>
</dbReference>
<dbReference type="PROSITE" id="PS50889">
    <property type="entry name" value="S4"/>
    <property type="match status" value="1"/>
</dbReference>
<evidence type="ECO:0000313" key="4">
    <source>
        <dbReference type="Proteomes" id="UP000647235"/>
    </source>
</evidence>
<dbReference type="Proteomes" id="UP000647235">
    <property type="component" value="Unassembled WGS sequence"/>
</dbReference>
<keyword evidence="1" id="KW-0694">RNA-binding</keyword>
<dbReference type="InterPro" id="IPR012677">
    <property type="entry name" value="Nucleotide-bd_a/b_plait_sf"/>
</dbReference>
<dbReference type="Gene3D" id="3.10.290.10">
    <property type="entry name" value="RNA-binding S4 domain"/>
    <property type="match status" value="1"/>
</dbReference>
<dbReference type="InterPro" id="IPR036986">
    <property type="entry name" value="S4_RNA-bd_sf"/>
</dbReference>
<evidence type="ECO:0000259" key="2">
    <source>
        <dbReference type="SMART" id="SM00363"/>
    </source>
</evidence>
<evidence type="ECO:0000256" key="1">
    <source>
        <dbReference type="PROSITE-ProRule" id="PRU00182"/>
    </source>
</evidence>
<dbReference type="InterPro" id="IPR040591">
    <property type="entry name" value="RqcP2_RBD"/>
</dbReference>
<gene>
    <name evidence="3" type="ORF">H8S07_02520</name>
</gene>
<dbReference type="Gene3D" id="3.30.1370.160">
    <property type="match status" value="1"/>
</dbReference>
<dbReference type="Pfam" id="PF17774">
    <property type="entry name" value="YlmH_RBD"/>
    <property type="match status" value="1"/>
</dbReference>
<dbReference type="InterPro" id="IPR002942">
    <property type="entry name" value="S4_RNA-bd"/>
</dbReference>